<evidence type="ECO:0000313" key="6">
    <source>
        <dbReference type="Proteomes" id="UP000095087"/>
    </source>
</evidence>
<gene>
    <name evidence="5" type="ORF">A7A08_01465</name>
</gene>
<dbReference type="GO" id="GO:0016491">
    <property type="term" value="F:oxidoreductase activity"/>
    <property type="evidence" value="ECO:0007669"/>
    <property type="project" value="UniProtKB-KW"/>
</dbReference>
<dbReference type="PROSITE" id="PS51669">
    <property type="entry name" value="4FE4S_MOW_BIS_MGD"/>
    <property type="match status" value="1"/>
</dbReference>
<dbReference type="SUPFAM" id="SSF53706">
    <property type="entry name" value="Formate dehydrogenase/DMSO reductase, domains 1-3"/>
    <property type="match status" value="1"/>
</dbReference>
<dbReference type="Gene3D" id="2.20.25.90">
    <property type="entry name" value="ADC-like domains"/>
    <property type="match status" value="1"/>
</dbReference>
<protein>
    <submittedName>
        <fullName evidence="5">Assimilatory nitrate reductase catalytic subunit</fullName>
        <ecNumber evidence="5">1.7.99.4</ecNumber>
    </submittedName>
</protein>
<dbReference type="GO" id="GO:0046872">
    <property type="term" value="F:metal ion binding"/>
    <property type="evidence" value="ECO:0007669"/>
    <property type="project" value="UniProtKB-KW"/>
</dbReference>
<evidence type="ECO:0000256" key="2">
    <source>
        <dbReference type="ARBA" id="ARBA00023004"/>
    </source>
</evidence>
<keyword evidence="6" id="KW-1185">Reference proteome</keyword>
<evidence type="ECO:0000256" key="3">
    <source>
        <dbReference type="ARBA" id="ARBA00023014"/>
    </source>
</evidence>
<dbReference type="EMBL" id="MASI01000003">
    <property type="protein sequence ID" value="ODA67433.1"/>
    <property type="molecule type" value="Genomic_DNA"/>
</dbReference>
<dbReference type="Pfam" id="PF00384">
    <property type="entry name" value="Molybdopterin"/>
    <property type="match status" value="1"/>
</dbReference>
<evidence type="ECO:0000259" key="4">
    <source>
        <dbReference type="PROSITE" id="PS51669"/>
    </source>
</evidence>
<sequence>MVYEVVDGQLVEVRGNKNHPMTRGTLCVKLKDYHDHHYNPDRVLYPLKRSGPKGSMEFERISWDEALDTIKTRWTEIIDTYGSQAIMPYSYLGNEGLVQGLTAGDAFFNKLGTTVNEKTFCASGSSTAWLLSVGPTGGVDPESFVHSKFIVIWACNSISTNLHHWPFVLEARKNGAKVVVIDTYRSRTAKAADWHICPKPGTDGALAMGIINAIVEGGLVDQTTSTTIRSASRI</sequence>
<dbReference type="Pfam" id="PF04879">
    <property type="entry name" value="Molybdop_Fe4S4"/>
    <property type="match status" value="1"/>
</dbReference>
<dbReference type="Gene3D" id="3.40.228.10">
    <property type="entry name" value="Dimethylsulfoxide Reductase, domain 2"/>
    <property type="match status" value="1"/>
</dbReference>
<organism evidence="5 6">
    <name type="scientific">Methyloligella halotolerans</name>
    <dbReference type="NCBI Taxonomy" id="1177755"/>
    <lineage>
        <taxon>Bacteria</taxon>
        <taxon>Pseudomonadati</taxon>
        <taxon>Pseudomonadota</taxon>
        <taxon>Alphaproteobacteria</taxon>
        <taxon>Hyphomicrobiales</taxon>
        <taxon>Hyphomicrobiaceae</taxon>
        <taxon>Methyloligella</taxon>
    </lineage>
</organism>
<dbReference type="InterPro" id="IPR006656">
    <property type="entry name" value="Mopterin_OxRdtase"/>
</dbReference>
<dbReference type="GO" id="GO:0051536">
    <property type="term" value="F:iron-sulfur cluster binding"/>
    <property type="evidence" value="ECO:0007669"/>
    <property type="project" value="UniProtKB-KW"/>
</dbReference>
<dbReference type="InterPro" id="IPR006963">
    <property type="entry name" value="Mopterin_OxRdtase_4Fe-4S_dom"/>
</dbReference>
<dbReference type="Gene3D" id="3.40.50.740">
    <property type="match status" value="1"/>
</dbReference>
<reference evidence="5 6" key="1">
    <citation type="submission" date="2016-07" db="EMBL/GenBank/DDBJ databases">
        <title>Draft genome sequence of Methyloligella halotolerans C2T (VKM B-2706T=CCUG 61687T=DSM 25045T), a halotolerant polyhydroxybutyrate accumulating methylotroph.</title>
        <authorList>
            <person name="Vasilenko O.V."/>
            <person name="Doronina N.V."/>
            <person name="Poroshina M.N."/>
            <person name="Tarlachkov S.V."/>
            <person name="Trotsenko Y.A."/>
        </authorList>
    </citation>
    <scope>NUCLEOTIDE SEQUENCE [LARGE SCALE GENOMIC DNA]</scope>
    <source>
        <strain evidence="5 6">VKM B-2706</strain>
    </source>
</reference>
<dbReference type="Proteomes" id="UP000095087">
    <property type="component" value="Unassembled WGS sequence"/>
</dbReference>
<dbReference type="InterPro" id="IPR050612">
    <property type="entry name" value="Prok_Mopterin_Oxidored"/>
</dbReference>
<proteinExistence type="predicted"/>
<keyword evidence="5" id="KW-0560">Oxidoreductase</keyword>
<evidence type="ECO:0000256" key="1">
    <source>
        <dbReference type="ARBA" id="ARBA00022723"/>
    </source>
</evidence>
<dbReference type="EC" id="1.7.99.4" evidence="5"/>
<keyword evidence="1" id="KW-0479">Metal-binding</keyword>
<keyword evidence="3" id="KW-0411">Iron-sulfur</keyword>
<dbReference type="STRING" id="1177755.A7A08_01465"/>
<accession>A0A1E2RYX3</accession>
<keyword evidence="2" id="KW-0408">Iron</keyword>
<comment type="caution">
    <text evidence="5">The sequence shown here is derived from an EMBL/GenBank/DDBJ whole genome shotgun (WGS) entry which is preliminary data.</text>
</comment>
<dbReference type="PANTHER" id="PTHR43742">
    <property type="entry name" value="TRIMETHYLAMINE-N-OXIDE REDUCTASE"/>
    <property type="match status" value="1"/>
</dbReference>
<feature type="domain" description="4Fe-4S Mo/W bis-MGD-type" evidence="4">
    <location>
        <begin position="1"/>
        <end position="41"/>
    </location>
</feature>
<dbReference type="AlphaFoldDB" id="A0A1E2RYX3"/>
<name>A0A1E2RYX3_9HYPH</name>
<dbReference type="PATRIC" id="fig|1177755.3.peg.1467"/>
<evidence type="ECO:0000313" key="5">
    <source>
        <dbReference type="EMBL" id="ODA67433.1"/>
    </source>
</evidence>
<dbReference type="PANTHER" id="PTHR43742:SF6">
    <property type="entry name" value="OXIDOREDUCTASE YYAE-RELATED"/>
    <property type="match status" value="1"/>
</dbReference>